<keyword evidence="4" id="KW-1185">Reference proteome</keyword>
<evidence type="ECO:0000313" key="3">
    <source>
        <dbReference type="EMBL" id="KRX04001.1"/>
    </source>
</evidence>
<comment type="caution">
    <text evidence="3">The sequence shown here is derived from an EMBL/GenBank/DDBJ whole genome shotgun (WGS) entry which is preliminary data.</text>
</comment>
<keyword evidence="1" id="KW-0175">Coiled coil</keyword>
<evidence type="ECO:0000256" key="2">
    <source>
        <dbReference type="SAM" id="MobiDB-lite"/>
    </source>
</evidence>
<feature type="compositionally biased region" description="Low complexity" evidence="2">
    <location>
        <begin position="651"/>
        <end position="664"/>
    </location>
</feature>
<evidence type="ECO:0000256" key="1">
    <source>
        <dbReference type="SAM" id="Coils"/>
    </source>
</evidence>
<name>A0A0V0QPE5_PSEPJ</name>
<feature type="coiled-coil region" evidence="1">
    <location>
        <begin position="757"/>
        <end position="784"/>
    </location>
</feature>
<dbReference type="SUPFAM" id="SSF52047">
    <property type="entry name" value="RNI-like"/>
    <property type="match status" value="1"/>
</dbReference>
<evidence type="ECO:0000313" key="4">
    <source>
        <dbReference type="Proteomes" id="UP000054937"/>
    </source>
</evidence>
<dbReference type="InParanoid" id="A0A0V0QPE5"/>
<organism evidence="3 4">
    <name type="scientific">Pseudocohnilembus persalinus</name>
    <name type="common">Ciliate</name>
    <dbReference type="NCBI Taxonomy" id="266149"/>
    <lineage>
        <taxon>Eukaryota</taxon>
        <taxon>Sar</taxon>
        <taxon>Alveolata</taxon>
        <taxon>Ciliophora</taxon>
        <taxon>Intramacronucleata</taxon>
        <taxon>Oligohymenophorea</taxon>
        <taxon>Scuticociliatia</taxon>
        <taxon>Philasterida</taxon>
        <taxon>Pseudocohnilembidae</taxon>
        <taxon>Pseudocohnilembus</taxon>
    </lineage>
</organism>
<feature type="region of interest" description="Disordered" evidence="2">
    <location>
        <begin position="542"/>
        <end position="561"/>
    </location>
</feature>
<accession>A0A0V0QPE5</accession>
<reference evidence="3 4" key="1">
    <citation type="journal article" date="2015" name="Sci. Rep.">
        <title>Genome of the facultative scuticociliatosis pathogen Pseudocohnilembus persalinus provides insight into its virulence through horizontal gene transfer.</title>
        <authorList>
            <person name="Xiong J."/>
            <person name="Wang G."/>
            <person name="Cheng J."/>
            <person name="Tian M."/>
            <person name="Pan X."/>
            <person name="Warren A."/>
            <person name="Jiang C."/>
            <person name="Yuan D."/>
            <person name="Miao W."/>
        </authorList>
    </citation>
    <scope>NUCLEOTIDE SEQUENCE [LARGE SCALE GENOMIC DNA]</scope>
    <source>
        <strain evidence="3">36N120E</strain>
    </source>
</reference>
<dbReference type="EMBL" id="LDAU01000122">
    <property type="protein sequence ID" value="KRX04001.1"/>
    <property type="molecule type" value="Genomic_DNA"/>
</dbReference>
<protein>
    <submittedName>
        <fullName evidence="3">Uncharacterized protein</fullName>
    </submittedName>
</protein>
<dbReference type="AlphaFoldDB" id="A0A0V0QPE5"/>
<proteinExistence type="predicted"/>
<feature type="region of interest" description="Disordered" evidence="2">
    <location>
        <begin position="645"/>
        <end position="664"/>
    </location>
</feature>
<dbReference type="OrthoDB" id="290179at2759"/>
<sequence length="986" mass="116236">MASTFNLVRTSDLMQNLIPGSLLVLSFEQTNIDSEALTQLVPALGNLTNLKSLNLKNNQLSDQIFEIIILFPLPFHLEIMTQGIDLFKKMVNFGEDYILENHIKELNQKICDSLQIQYNLDKYDQKETDSYVQRQYKQSINNQLKIYDNQSHEIDYNQFNSNNKNSNKHSGNVTLTIRRISYTNGQKAPPNKKKFIIAMTQLRAKITELLNQNPTVEEIKDLCQEIQDQQYEFPLKLLEELSEFIWNKLNEAVLIRDHYSISYLGDCCEIIGLDVQYFKDKFQKVDQRLKNIIQRVEKLFNLDEDQLKENDFNKELDELVKETLRLDLRGYPIDMLFMIKEKRDEYIIKYIDQNINWENQKLQQVLRIELNKESEYYLNEESENNLQLLFNELNNIFYLQLIEENSLFQQPYKSIKLVNIQGQYQIKSLPNNVQYPVKNKENLLQSSQNDKNLYTSSQNNNTNTTIQQNVADHKNIKMNEISTIEPIQKNNKQNDINIYNQDSQSLNSKIQQALFNFPGSKNQNILQQQQTINFEQQNEQNMVDDQNQEQNQNKQNDNLNNKNLSTLQHKITNKVDNITNQKQGDLNSKLQQALLNFPGTKKANQNINIDNKPAEFKNQNETEQQNQIDQNLDYNTKLQQALFNFPGPKPQINQTQQNNQNTNQGQQVNLQNQNSIQNYNLNLSKDNNSLLQQHQTPQFIQTDSVNLNEFQQIQQQQSDPNQLSSDDIKKICNKTIKKFRKQKKIGDQSSQSITNFMENIRLKIQKAMMKLHKKTRQNKNLYNNKDKDKNKSIGIEINENNLRHPNYRILNQYSFIMQQKGYPVNPSQKGTRLFVLANVIFFILYKLQKISDQQIRERFAFNSNPNISQFSKENFLQNFLFSIVHRNLENLRCSGIILALQTYFCLKFPQNLSQYNFISMPIWFLVLAKSLFNFYKSTQEQQNEYKYYQSLGPVVSGILYFLIEKLVSKDNKYQLTQHHFNKIQIN</sequence>
<gene>
    <name evidence="3" type="ORF">PPERSA_12448</name>
</gene>
<dbReference type="Proteomes" id="UP000054937">
    <property type="component" value="Unassembled WGS sequence"/>
</dbReference>